<dbReference type="STRING" id="1121316.SAMN02745207_01771"/>
<dbReference type="SUPFAM" id="SSF53850">
    <property type="entry name" value="Periplasmic binding protein-like II"/>
    <property type="match status" value="1"/>
</dbReference>
<accession>A0A1M5UJS2</accession>
<evidence type="ECO:0000313" key="2">
    <source>
        <dbReference type="EMBL" id="SHH63171.1"/>
    </source>
</evidence>
<dbReference type="InterPro" id="IPR050490">
    <property type="entry name" value="Bact_solute-bd_prot1"/>
</dbReference>
<protein>
    <submittedName>
        <fullName evidence="2">Raffinose/stachyose/melibiose transport system substrate-binding protein</fullName>
    </submittedName>
</protein>
<dbReference type="Pfam" id="PF13416">
    <property type="entry name" value="SBP_bac_8"/>
    <property type="match status" value="1"/>
</dbReference>
<keyword evidence="1" id="KW-0732">Signal</keyword>
<dbReference type="AlphaFoldDB" id="A0A1M5UJS2"/>
<dbReference type="PROSITE" id="PS51257">
    <property type="entry name" value="PROKAR_LIPOPROTEIN"/>
    <property type="match status" value="1"/>
</dbReference>
<dbReference type="PANTHER" id="PTHR43649:SF12">
    <property type="entry name" value="DIACETYLCHITOBIOSE BINDING PROTEIN DASA"/>
    <property type="match status" value="1"/>
</dbReference>
<proteinExistence type="predicted"/>
<dbReference type="Gene3D" id="3.40.190.10">
    <property type="entry name" value="Periplasmic binding protein-like II"/>
    <property type="match status" value="2"/>
</dbReference>
<dbReference type="EMBL" id="FQXM01000008">
    <property type="protein sequence ID" value="SHH63171.1"/>
    <property type="molecule type" value="Genomic_DNA"/>
</dbReference>
<dbReference type="PANTHER" id="PTHR43649">
    <property type="entry name" value="ARABINOSE-BINDING PROTEIN-RELATED"/>
    <property type="match status" value="1"/>
</dbReference>
<dbReference type="Proteomes" id="UP000184447">
    <property type="component" value="Unassembled WGS sequence"/>
</dbReference>
<sequence>MLKMKGKKIISLVMAVTLGVGLTACGTKTNNSGANTGAEATQDKEIVINFPSFWVGKDSKATVMNEIITKFNEDNAGKIKVVVEEIADYNAYEDKMKTNIAAGTVPDIFIFKSGTQAEPYYKSGKLMDLTSYMNEGWKDSFITEAITEATYDSKIQAVPYEYGVTPVLYNAEQLKAAGYDSFPKTYTEFFEMCDKLKANGVDPLSQMTGDNAWTSMLWYSQLVVAIGGPDVYADGLDNPAFVEAAEVMKKMFEYTTSDAVGANAAVASGHFLTGKTNMLMNGPWFIGRIKSEGAEGLYDNVQVAPAPVYEGGKGEEGGYIGFVQSLIGAAQQEDPAKEAAVIEFLKVLTDAENVKKLSISAGSMFVVKTEYTDSDQVDRIQKQMIDQTNAAPYIAPHFAMSVASGVATEFPQALSSLVLGETTPEEFVAALKAAQ</sequence>
<dbReference type="OrthoDB" id="41208at2"/>
<reference evidence="2 3" key="1">
    <citation type="submission" date="2016-11" db="EMBL/GenBank/DDBJ databases">
        <authorList>
            <person name="Jaros S."/>
            <person name="Januszkiewicz K."/>
            <person name="Wedrychowicz H."/>
        </authorList>
    </citation>
    <scope>NUCLEOTIDE SEQUENCE [LARGE SCALE GENOMIC DNA]</scope>
    <source>
        <strain evidence="2 3">DSM 8605</strain>
    </source>
</reference>
<feature type="chain" id="PRO_5038792587" evidence="1">
    <location>
        <begin position="25"/>
        <end position="435"/>
    </location>
</feature>
<keyword evidence="3" id="KW-1185">Reference proteome</keyword>
<feature type="signal peptide" evidence="1">
    <location>
        <begin position="1"/>
        <end position="24"/>
    </location>
</feature>
<gene>
    <name evidence="2" type="ORF">SAMN02745207_01771</name>
</gene>
<dbReference type="InterPro" id="IPR006059">
    <property type="entry name" value="SBP"/>
</dbReference>
<dbReference type="RefSeq" id="WP_073338077.1">
    <property type="nucleotide sequence ID" value="NZ_FQXM01000008.1"/>
</dbReference>
<evidence type="ECO:0000313" key="3">
    <source>
        <dbReference type="Proteomes" id="UP000184447"/>
    </source>
</evidence>
<evidence type="ECO:0000256" key="1">
    <source>
        <dbReference type="SAM" id="SignalP"/>
    </source>
</evidence>
<name>A0A1M5UJS2_9CLOT</name>
<organism evidence="2 3">
    <name type="scientific">Clostridium grantii DSM 8605</name>
    <dbReference type="NCBI Taxonomy" id="1121316"/>
    <lineage>
        <taxon>Bacteria</taxon>
        <taxon>Bacillati</taxon>
        <taxon>Bacillota</taxon>
        <taxon>Clostridia</taxon>
        <taxon>Eubacteriales</taxon>
        <taxon>Clostridiaceae</taxon>
        <taxon>Clostridium</taxon>
    </lineage>
</organism>